<reference evidence="1 2" key="1">
    <citation type="submission" date="2021-06" db="EMBL/GenBank/DDBJ databases">
        <authorList>
            <person name="Palmer J.M."/>
        </authorList>
    </citation>
    <scope>NUCLEOTIDE SEQUENCE [LARGE SCALE GENOMIC DNA]</scope>
    <source>
        <strain evidence="1 2">GA_2019</strain>
        <tissue evidence="1">Muscle</tissue>
    </source>
</reference>
<sequence>MQVPVVMTSLGQKISTVAVQQPAGTTVAGGRTTLLTNASPVTAAANPNSQQKVCRCGNFHRHAASLSRKASSSVVIQTIPTMVPATAENGDKITVQLAKIITIPAHQLTQCQLQTSSSANKPNVAASPTSISLLGSPLTVRALAPVSVTPGAQVMRLTVPSQAQPQTLMVSQPGSVSCGQTVSQSIAAQPRVIGSVINGSELVIGGPGGVTVEKLKAPGVQVQAVQVPLTVQQNQVNPKTIQNVQSETTDAEVVVKLEAPHTIKTEEPEC</sequence>
<evidence type="ECO:0000313" key="1">
    <source>
        <dbReference type="EMBL" id="MEQ2158240.1"/>
    </source>
</evidence>
<dbReference type="EMBL" id="JAHRIO010000595">
    <property type="protein sequence ID" value="MEQ2158240.1"/>
    <property type="molecule type" value="Genomic_DNA"/>
</dbReference>
<evidence type="ECO:0000313" key="2">
    <source>
        <dbReference type="Proteomes" id="UP001476798"/>
    </source>
</evidence>
<dbReference type="Proteomes" id="UP001476798">
    <property type="component" value="Unassembled WGS sequence"/>
</dbReference>
<accession>A0ABV0MGM0</accession>
<protein>
    <submittedName>
        <fullName evidence="1">Uncharacterized protein</fullName>
    </submittedName>
</protein>
<proteinExistence type="predicted"/>
<gene>
    <name evidence="1" type="ORF">GOODEAATRI_010251</name>
</gene>
<keyword evidence="2" id="KW-1185">Reference proteome</keyword>
<organism evidence="1 2">
    <name type="scientific">Goodea atripinnis</name>
    <dbReference type="NCBI Taxonomy" id="208336"/>
    <lineage>
        <taxon>Eukaryota</taxon>
        <taxon>Metazoa</taxon>
        <taxon>Chordata</taxon>
        <taxon>Craniata</taxon>
        <taxon>Vertebrata</taxon>
        <taxon>Euteleostomi</taxon>
        <taxon>Actinopterygii</taxon>
        <taxon>Neopterygii</taxon>
        <taxon>Teleostei</taxon>
        <taxon>Neoteleostei</taxon>
        <taxon>Acanthomorphata</taxon>
        <taxon>Ovalentaria</taxon>
        <taxon>Atherinomorphae</taxon>
        <taxon>Cyprinodontiformes</taxon>
        <taxon>Goodeidae</taxon>
        <taxon>Goodea</taxon>
    </lineage>
</organism>
<comment type="caution">
    <text evidence="1">The sequence shown here is derived from an EMBL/GenBank/DDBJ whole genome shotgun (WGS) entry which is preliminary data.</text>
</comment>
<name>A0ABV0MGM0_9TELE</name>